<evidence type="ECO:0000256" key="1">
    <source>
        <dbReference type="SAM" id="MobiDB-lite"/>
    </source>
</evidence>
<protein>
    <recommendedName>
        <fullName evidence="5">Cytosine permease</fullName>
    </recommendedName>
</protein>
<organism evidence="3 4">
    <name type="scientific">Sedimentisphaera salicampi</name>
    <dbReference type="NCBI Taxonomy" id="1941349"/>
    <lineage>
        <taxon>Bacteria</taxon>
        <taxon>Pseudomonadati</taxon>
        <taxon>Planctomycetota</taxon>
        <taxon>Phycisphaerae</taxon>
        <taxon>Sedimentisphaerales</taxon>
        <taxon>Sedimentisphaeraceae</taxon>
        <taxon>Sedimentisphaera</taxon>
    </lineage>
</organism>
<feature type="transmembrane region" description="Helical" evidence="2">
    <location>
        <begin position="113"/>
        <end position="143"/>
    </location>
</feature>
<dbReference type="PANTHER" id="PTHR30569:SF0">
    <property type="entry name" value="CYTOSINE PERMEASE"/>
    <property type="match status" value="1"/>
</dbReference>
<feature type="transmembrane region" description="Helical" evidence="2">
    <location>
        <begin position="243"/>
        <end position="262"/>
    </location>
</feature>
<dbReference type="AlphaFoldDB" id="A0A1W6LQ02"/>
<evidence type="ECO:0000313" key="4">
    <source>
        <dbReference type="Proteomes" id="UP000193334"/>
    </source>
</evidence>
<evidence type="ECO:0000313" key="3">
    <source>
        <dbReference type="EMBL" id="ARN57847.1"/>
    </source>
</evidence>
<evidence type="ECO:0008006" key="5">
    <source>
        <dbReference type="Google" id="ProtNLM"/>
    </source>
</evidence>
<proteinExistence type="predicted"/>
<feature type="transmembrane region" description="Helical" evidence="2">
    <location>
        <begin position="425"/>
        <end position="442"/>
    </location>
</feature>
<dbReference type="InterPro" id="IPR030191">
    <property type="entry name" value="CodB"/>
</dbReference>
<feature type="transmembrane region" description="Helical" evidence="2">
    <location>
        <begin position="274"/>
        <end position="300"/>
    </location>
</feature>
<accession>A0A1W6LQ02</accession>
<dbReference type="GO" id="GO:0015209">
    <property type="term" value="F:cytosine transmembrane transporter activity"/>
    <property type="evidence" value="ECO:0007669"/>
    <property type="project" value="InterPro"/>
</dbReference>
<dbReference type="RefSeq" id="WP_085756465.1">
    <property type="nucleotide sequence ID" value="NZ_CP021023.1"/>
</dbReference>
<dbReference type="STRING" id="1941349.STSP1_02273"/>
<feature type="transmembrane region" description="Helical" evidence="2">
    <location>
        <begin position="155"/>
        <end position="176"/>
    </location>
</feature>
<gene>
    <name evidence="3" type="ORF">STSP1_02273</name>
</gene>
<dbReference type="PANTHER" id="PTHR30569">
    <property type="entry name" value="CYTOSINE TRANSPORTER CODB"/>
    <property type="match status" value="1"/>
</dbReference>
<keyword evidence="2" id="KW-1133">Transmembrane helix</keyword>
<feature type="transmembrane region" description="Helical" evidence="2">
    <location>
        <begin position="358"/>
        <end position="378"/>
    </location>
</feature>
<name>A0A1W6LQ02_9BACT</name>
<feature type="transmembrane region" description="Helical" evidence="2">
    <location>
        <begin position="68"/>
        <end position="92"/>
    </location>
</feature>
<dbReference type="GO" id="GO:0005886">
    <property type="term" value="C:plasma membrane"/>
    <property type="evidence" value="ECO:0007669"/>
    <property type="project" value="TreeGrafter"/>
</dbReference>
<dbReference type="KEGG" id="pbp:STSP1_02273"/>
<feature type="transmembrane region" description="Helical" evidence="2">
    <location>
        <begin position="188"/>
        <end position="207"/>
    </location>
</feature>
<dbReference type="EMBL" id="CP021023">
    <property type="protein sequence ID" value="ARN57847.1"/>
    <property type="molecule type" value="Genomic_DNA"/>
</dbReference>
<keyword evidence="4" id="KW-1185">Reference proteome</keyword>
<feature type="region of interest" description="Disordered" evidence="1">
    <location>
        <begin position="1"/>
        <end position="25"/>
    </location>
</feature>
<feature type="transmembrane region" description="Helical" evidence="2">
    <location>
        <begin position="448"/>
        <end position="467"/>
    </location>
</feature>
<dbReference type="Proteomes" id="UP000193334">
    <property type="component" value="Chromosome"/>
</dbReference>
<keyword evidence="2" id="KW-0812">Transmembrane</keyword>
<dbReference type="Gene3D" id="1.10.4160.10">
    <property type="entry name" value="Hydantoin permease"/>
    <property type="match status" value="1"/>
</dbReference>
<sequence>MEQKDLDNVTEAAQTPVPSNEYEREPVPKSSLLKFRDFIGMYAGEHCAGTEIMLGPLFVAAGVSAGDLVLGLIVGNLLAVLSWIFLCALIATRSRLTLYYQLEKICGRKLVTIYNLANGIMFCFLAGAMITVSATAIGVWFKFPMPGLNDIYPNSAGWVAAVLAVGILISLVAAFGYKQVAKFANISAPWMVLVFAAFGIIGIKQFINVTGAEISSFADFWQLAETRIWKGGEPLPGQVKFTFWHVTFFAWFCNMAMHIGMSDLSVLRYAKKPWYAAASASGMYIGHFMAWISASALYAYQLHLDPSNTDVLPGPMAYRAAGLAGIICVIIAGWTTANPTIYRAGLAFQAVMPKASRFKVTFATGLLATAAGLFPAIAMKLLDFVALYGLILMPMGAVIFVDFWWMKKLGLKRNFAQLCRKSFNMAAGITWFAAVAICLVLVKFANIQIFFVGLPGWFIAAGLYILLSKVYQRNAYIPSTSKEAE</sequence>
<evidence type="ECO:0000256" key="2">
    <source>
        <dbReference type="SAM" id="Phobius"/>
    </source>
</evidence>
<feature type="transmembrane region" description="Helical" evidence="2">
    <location>
        <begin position="384"/>
        <end position="405"/>
    </location>
</feature>
<feature type="transmembrane region" description="Helical" evidence="2">
    <location>
        <begin position="320"/>
        <end position="337"/>
    </location>
</feature>
<reference evidence="4" key="1">
    <citation type="submission" date="2017-04" db="EMBL/GenBank/DDBJ databases">
        <title>Comparative genomics and description of representatives of a novel lineage of planctomycetes thriving in anoxic sediments.</title>
        <authorList>
            <person name="Spring S."/>
            <person name="Bunk B."/>
            <person name="Sproer C."/>
        </authorList>
    </citation>
    <scope>NUCLEOTIDE SEQUENCE [LARGE SCALE GENOMIC DNA]</scope>
    <source>
        <strain evidence="4">ST-PulAB-D4</strain>
    </source>
</reference>
<keyword evidence="2" id="KW-0472">Membrane</keyword>